<comment type="function">
    <text evidence="4">Also displays a weak uracil phosphoribosyltransferase activity which is not physiologically significant.</text>
</comment>
<proteinExistence type="inferred from homology"/>
<accession>F2NDS1</accession>
<dbReference type="HAMAP" id="MF_01219">
    <property type="entry name" value="PyrR"/>
    <property type="match status" value="1"/>
</dbReference>
<evidence type="ECO:0000256" key="4">
    <source>
        <dbReference type="HAMAP-Rule" id="MF_01219"/>
    </source>
</evidence>
<dbReference type="eggNOG" id="COG2065">
    <property type="taxonomic scope" value="Bacteria"/>
</dbReference>
<dbReference type="InterPro" id="IPR023050">
    <property type="entry name" value="PyrR"/>
</dbReference>
<dbReference type="Proteomes" id="UP000000483">
    <property type="component" value="Chromosome"/>
</dbReference>
<keyword evidence="4 6" id="KW-0808">Transferase</keyword>
<dbReference type="Gene3D" id="3.40.50.2020">
    <property type="match status" value="1"/>
</dbReference>
<gene>
    <name evidence="4" type="primary">pyrR</name>
    <name evidence="6" type="ordered locus">Desac_2601</name>
</gene>
<dbReference type="PANTHER" id="PTHR11608">
    <property type="entry name" value="BIFUNCTIONAL PROTEIN PYRR"/>
    <property type="match status" value="1"/>
</dbReference>
<organism evidence="6 7">
    <name type="scientific">Desulfobacca acetoxidans (strain ATCC 700848 / DSM 11109 / ASRB2)</name>
    <dbReference type="NCBI Taxonomy" id="880072"/>
    <lineage>
        <taxon>Bacteria</taxon>
        <taxon>Pseudomonadati</taxon>
        <taxon>Thermodesulfobacteriota</taxon>
        <taxon>Desulfobaccia</taxon>
        <taxon>Desulfobaccales</taxon>
        <taxon>Desulfobaccaceae</taxon>
        <taxon>Desulfobacca</taxon>
    </lineage>
</organism>
<dbReference type="OrthoDB" id="9802227at2"/>
<name>F2NDS1_DESAR</name>
<dbReference type="Pfam" id="PF00156">
    <property type="entry name" value="Pribosyltran"/>
    <property type="match status" value="1"/>
</dbReference>
<comment type="function">
    <text evidence="4">Regulates the transcription of the pyrimidine nucleotide (pyr) operon in response to exogenous pyrimidines.</text>
</comment>
<comment type="similarity">
    <text evidence="1 4">Belongs to the purine/pyrimidine phosphoribosyltransferase family. PyrR subfamily.</text>
</comment>
<dbReference type="RefSeq" id="WP_013707527.1">
    <property type="nucleotide sequence ID" value="NC_015388.1"/>
</dbReference>
<dbReference type="NCBIfam" id="NF003549">
    <property type="entry name" value="PRK05205.1-5"/>
    <property type="match status" value="1"/>
</dbReference>
<evidence type="ECO:0000256" key="2">
    <source>
        <dbReference type="ARBA" id="ARBA00023015"/>
    </source>
</evidence>
<keyword evidence="2 4" id="KW-0805">Transcription regulation</keyword>
<evidence type="ECO:0000313" key="7">
    <source>
        <dbReference type="Proteomes" id="UP000000483"/>
    </source>
</evidence>
<reference evidence="6 7" key="1">
    <citation type="journal article" date="2011" name="Stand. Genomic Sci.">
        <title>Complete genome sequence of the acetate-degrading sulfate reducer Desulfobacca acetoxidans type strain (ASRB2).</title>
        <authorList>
            <person name="Goker M."/>
            <person name="Teshima H."/>
            <person name="Lapidus A."/>
            <person name="Nolan M."/>
            <person name="Lucas S."/>
            <person name="Hammon N."/>
            <person name="Deshpande S."/>
            <person name="Cheng J.F."/>
            <person name="Tapia R."/>
            <person name="Han C."/>
            <person name="Goodwin L."/>
            <person name="Pitluck S."/>
            <person name="Huntemann M."/>
            <person name="Liolios K."/>
            <person name="Ivanova N."/>
            <person name="Pagani I."/>
            <person name="Mavromatis K."/>
            <person name="Ovchinikova G."/>
            <person name="Pati A."/>
            <person name="Chen A."/>
            <person name="Palaniappan K."/>
            <person name="Land M."/>
            <person name="Hauser L."/>
            <person name="Brambilla E.M."/>
            <person name="Rohde M."/>
            <person name="Spring S."/>
            <person name="Detter J.C."/>
            <person name="Woyke T."/>
            <person name="Bristow J."/>
            <person name="Eisen J.A."/>
            <person name="Markowitz V."/>
            <person name="Hugenholtz P."/>
            <person name="Kyrpides N.C."/>
            <person name="Klenk H.P."/>
        </authorList>
    </citation>
    <scope>NUCLEOTIDE SEQUENCE [LARGE SCALE GENOMIC DNA]</scope>
    <source>
        <strain evidence="7">ATCC 700848 / DSM 11109 / ASRB2</strain>
    </source>
</reference>
<evidence type="ECO:0000313" key="6">
    <source>
        <dbReference type="EMBL" id="AEB10418.1"/>
    </source>
</evidence>
<dbReference type="GO" id="GO:0006355">
    <property type="term" value="P:regulation of DNA-templated transcription"/>
    <property type="evidence" value="ECO:0007669"/>
    <property type="project" value="UniProtKB-UniRule"/>
</dbReference>
<feature type="domain" description="Phosphoribosyltransferase" evidence="5">
    <location>
        <begin position="25"/>
        <end position="145"/>
    </location>
</feature>
<dbReference type="SUPFAM" id="SSF53271">
    <property type="entry name" value="PRTase-like"/>
    <property type="match status" value="1"/>
</dbReference>
<evidence type="ECO:0000259" key="5">
    <source>
        <dbReference type="Pfam" id="PF00156"/>
    </source>
</evidence>
<dbReference type="FunFam" id="3.40.50.2020:FF:000020">
    <property type="entry name" value="Bifunctional protein PyrR"/>
    <property type="match status" value="1"/>
</dbReference>
<dbReference type="InterPro" id="IPR029057">
    <property type="entry name" value="PRTase-like"/>
</dbReference>
<reference evidence="7" key="2">
    <citation type="submission" date="2011-03" db="EMBL/GenBank/DDBJ databases">
        <title>The complete genome of Desulfobacca acetoxidans DSM 11109.</title>
        <authorList>
            <consortium name="US DOE Joint Genome Institute (JGI-PGF)"/>
            <person name="Lucas S."/>
            <person name="Copeland A."/>
            <person name="Lapidus A."/>
            <person name="Bruce D."/>
            <person name="Goodwin L."/>
            <person name="Pitluck S."/>
            <person name="Peters L."/>
            <person name="Kyrpides N."/>
            <person name="Mavromatis K."/>
            <person name="Ivanova N."/>
            <person name="Ovchinnikova G."/>
            <person name="Teshima H."/>
            <person name="Detter J.C."/>
            <person name="Han C."/>
            <person name="Land M."/>
            <person name="Hauser L."/>
            <person name="Markowitz V."/>
            <person name="Cheng J.-F."/>
            <person name="Hugenholtz P."/>
            <person name="Woyke T."/>
            <person name="Wu D."/>
            <person name="Spring S."/>
            <person name="Schueler E."/>
            <person name="Brambilla E."/>
            <person name="Klenk H.-P."/>
            <person name="Eisen J.A."/>
        </authorList>
    </citation>
    <scope>NUCLEOTIDE SEQUENCE [LARGE SCALE GENOMIC DNA]</scope>
    <source>
        <strain evidence="7">ATCC 700848 / DSM 11109 / ASRB2</strain>
    </source>
</reference>
<evidence type="ECO:0000256" key="3">
    <source>
        <dbReference type="ARBA" id="ARBA00023163"/>
    </source>
</evidence>
<dbReference type="NCBIfam" id="NF003545">
    <property type="entry name" value="PRK05205.1-1"/>
    <property type="match status" value="1"/>
</dbReference>
<dbReference type="KEGG" id="dao:Desac_2601"/>
<dbReference type="GO" id="GO:0004845">
    <property type="term" value="F:uracil phosphoribosyltransferase activity"/>
    <property type="evidence" value="ECO:0007669"/>
    <property type="project" value="UniProtKB-UniRule"/>
</dbReference>
<feature type="short sequence motif" description="PRPP-binding" evidence="4">
    <location>
        <begin position="101"/>
        <end position="113"/>
    </location>
</feature>
<sequence length="185" mass="20407">MEEVQKIVAMPTLEVHRTLNLLADAILEKNVDLSSLALVGIRTGGAFLAQRLGEMIQIRTSVAVPVGILDITLYRDDWTRISHKPQVGKTELDFSLDDIDVVLVDDVLFTGRTVRAAMDALTDFGRPRRIELAVLVDRGGRELPICPDFVGRTLALVGGQRVNVYLTEMGRTDEVVIETAPRNKG</sequence>
<comment type="catalytic activity">
    <reaction evidence="4">
        <text>UMP + diphosphate = 5-phospho-alpha-D-ribose 1-diphosphate + uracil</text>
        <dbReference type="Rhea" id="RHEA:13017"/>
        <dbReference type="ChEBI" id="CHEBI:17568"/>
        <dbReference type="ChEBI" id="CHEBI:33019"/>
        <dbReference type="ChEBI" id="CHEBI:57865"/>
        <dbReference type="ChEBI" id="CHEBI:58017"/>
        <dbReference type="EC" id="2.4.2.9"/>
    </reaction>
</comment>
<dbReference type="InterPro" id="IPR050137">
    <property type="entry name" value="PyrR_bifunctional"/>
</dbReference>
<dbReference type="PANTHER" id="PTHR11608:SF0">
    <property type="entry name" value="BIFUNCTIONAL PROTEIN PYRR"/>
    <property type="match status" value="1"/>
</dbReference>
<dbReference type="STRING" id="880072.Desac_2601"/>
<dbReference type="EC" id="2.4.2.9" evidence="4"/>
<dbReference type="AlphaFoldDB" id="F2NDS1"/>
<keyword evidence="7" id="KW-1185">Reference proteome</keyword>
<keyword evidence="4 6" id="KW-0328">Glycosyltransferase</keyword>
<dbReference type="EMBL" id="CP002629">
    <property type="protein sequence ID" value="AEB10418.1"/>
    <property type="molecule type" value="Genomic_DNA"/>
</dbReference>
<dbReference type="HOGENOM" id="CLU_094234_0_0_7"/>
<dbReference type="InterPro" id="IPR000836">
    <property type="entry name" value="PRTase_dom"/>
</dbReference>
<evidence type="ECO:0000256" key="1">
    <source>
        <dbReference type="ARBA" id="ARBA00005565"/>
    </source>
</evidence>
<protein>
    <recommendedName>
        <fullName evidence="4">Bifunctional protein PyrR</fullName>
    </recommendedName>
    <domain>
        <recommendedName>
            <fullName evidence="4">Pyrimidine operon regulatory protein</fullName>
        </recommendedName>
    </domain>
    <domain>
        <recommendedName>
            <fullName evidence="4">Uracil phosphoribosyltransferase</fullName>
            <shortName evidence="4">UPRTase</shortName>
            <ecNumber evidence="4">2.4.2.9</ecNumber>
        </recommendedName>
    </domain>
</protein>
<keyword evidence="3 4" id="KW-0804">Transcription</keyword>